<evidence type="ECO:0000313" key="4">
    <source>
        <dbReference type="EMBL" id="KFG75459.1"/>
    </source>
</evidence>
<evidence type="ECO:0000256" key="2">
    <source>
        <dbReference type="ARBA" id="ARBA00023008"/>
    </source>
</evidence>
<protein>
    <submittedName>
        <fullName evidence="4">Tyrosinase</fullName>
    </submittedName>
</protein>
<dbReference type="Proteomes" id="UP000029095">
    <property type="component" value="Unassembled WGS sequence"/>
</dbReference>
<evidence type="ECO:0000256" key="3">
    <source>
        <dbReference type="SAM" id="MobiDB-lite"/>
    </source>
</evidence>
<feature type="compositionally biased region" description="Gly residues" evidence="3">
    <location>
        <begin position="179"/>
        <end position="188"/>
    </location>
</feature>
<dbReference type="AlphaFoldDB" id="A0A086N2U1"/>
<comment type="caution">
    <text evidence="4">The sequence shown here is derived from an EMBL/GenBank/DDBJ whole genome shotgun (WGS) entry which is preliminary data.</text>
</comment>
<dbReference type="Pfam" id="PF06236">
    <property type="entry name" value="MelC1"/>
    <property type="match status" value="1"/>
</dbReference>
<dbReference type="RefSeq" id="WP_043372812.1">
    <property type="nucleotide sequence ID" value="NZ_KN039946.1"/>
</dbReference>
<dbReference type="EMBL" id="JNFQ01000001">
    <property type="protein sequence ID" value="KFG75459.1"/>
    <property type="molecule type" value="Genomic_DNA"/>
</dbReference>
<dbReference type="InterPro" id="IPR023199">
    <property type="entry name" value="GriE/MELC1_sf"/>
</dbReference>
<gene>
    <name evidence="4" type="ORF">FM21_04775</name>
</gene>
<organism evidence="4 5">
    <name type="scientific">Streptomyces mutabilis</name>
    <dbReference type="NCBI Taxonomy" id="67332"/>
    <lineage>
        <taxon>Bacteria</taxon>
        <taxon>Bacillati</taxon>
        <taxon>Actinomycetota</taxon>
        <taxon>Actinomycetes</taxon>
        <taxon>Kitasatosporales</taxon>
        <taxon>Streptomycetaceae</taxon>
        <taxon>Streptomyces</taxon>
    </lineage>
</organism>
<reference evidence="4 5" key="1">
    <citation type="submission" date="2014-05" db="EMBL/GenBank/DDBJ databases">
        <title>Complete genome sequence of the Streptomyces mutabilis TRM45540.</title>
        <authorList>
            <person name="Luo X."/>
            <person name="Zhang L."/>
        </authorList>
    </citation>
    <scope>NUCLEOTIDE SEQUENCE [LARGE SCALE GENOMIC DNA]</scope>
    <source>
        <strain evidence="4 5">TRM45540</strain>
    </source>
</reference>
<evidence type="ECO:0000313" key="5">
    <source>
        <dbReference type="Proteomes" id="UP000029095"/>
    </source>
</evidence>
<dbReference type="InterPro" id="IPR010928">
    <property type="entry name" value="MelC1"/>
</dbReference>
<accession>A0A086N2U1</accession>
<feature type="region of interest" description="Disordered" evidence="3">
    <location>
        <begin position="162"/>
        <end position="188"/>
    </location>
</feature>
<name>A0A086N2U1_9ACTN</name>
<keyword evidence="2" id="KW-0186">Copper</keyword>
<dbReference type="GO" id="GO:0042438">
    <property type="term" value="P:melanin biosynthetic process"/>
    <property type="evidence" value="ECO:0007669"/>
    <property type="project" value="InterPro"/>
</dbReference>
<dbReference type="HOGENOM" id="CLU_130429_0_0_11"/>
<dbReference type="Gene3D" id="3.30.1880.10">
    <property type="entry name" value="protein ne1242 domain like"/>
    <property type="match status" value="1"/>
</dbReference>
<proteinExistence type="predicted"/>
<dbReference type="GO" id="GO:0005507">
    <property type="term" value="F:copper ion binding"/>
    <property type="evidence" value="ECO:0007669"/>
    <property type="project" value="InterPro"/>
</dbReference>
<keyword evidence="1" id="KW-0732">Signal</keyword>
<dbReference type="STRING" id="1915400.FM21_04775"/>
<evidence type="ECO:0000256" key="1">
    <source>
        <dbReference type="ARBA" id="ARBA00022729"/>
    </source>
</evidence>
<feature type="region of interest" description="Disordered" evidence="3">
    <location>
        <begin position="1"/>
        <end position="31"/>
    </location>
</feature>
<keyword evidence="5" id="KW-1185">Reference proteome</keyword>
<sequence>MIVDVGGAASGAERDATAPARGGPGHGTRRGMLRGLLAPALAVALTPLVTASRPSPAPDAAEGIEDILTRTGARPARPEPQAAGPAGTAAFDETYRGRRIRGARAAAGHAVSAGAWHVTVDGRPLHLMRRADGGWLSMIDHYRSYPTPLAAARAAVDELGGEPLREAPAGDGRHHFGHSSGGHRGVHA</sequence>